<dbReference type="GeneID" id="37017954"/>
<evidence type="ECO:0000313" key="5">
    <source>
        <dbReference type="EMBL" id="PWN34045.1"/>
    </source>
</evidence>
<dbReference type="AlphaFoldDB" id="A0A316VEY2"/>
<accession>A0A316VEY2</accession>
<dbReference type="Pfam" id="PF08573">
    <property type="entry name" value="SAE2"/>
    <property type="match status" value="1"/>
</dbReference>
<dbReference type="PANTHER" id="PTHR15107">
    <property type="entry name" value="RETINOBLASTOMA BINDING PROTEIN 8"/>
    <property type="match status" value="1"/>
</dbReference>
<evidence type="ECO:0000256" key="3">
    <source>
        <dbReference type="ARBA" id="ARBA00023242"/>
    </source>
</evidence>
<feature type="non-terminal residue" evidence="5">
    <location>
        <position position="1"/>
    </location>
</feature>
<dbReference type="RefSeq" id="XP_025354347.1">
    <property type="nucleotide sequence ID" value="XM_025496173.1"/>
</dbReference>
<dbReference type="InterPro" id="IPR033316">
    <property type="entry name" value="RBBP8-like"/>
</dbReference>
<dbReference type="EMBL" id="KZ819604">
    <property type="protein sequence ID" value="PWN34045.1"/>
    <property type="molecule type" value="Genomic_DNA"/>
</dbReference>
<protein>
    <recommendedName>
        <fullName evidence="4">DNA endonuclease activator Ctp1 C-terminal domain-containing protein</fullName>
    </recommendedName>
</protein>
<proteinExistence type="predicted"/>
<feature type="domain" description="DNA endonuclease activator Ctp1 C-terminal" evidence="4">
    <location>
        <begin position="18"/>
        <end position="49"/>
    </location>
</feature>
<evidence type="ECO:0000256" key="2">
    <source>
        <dbReference type="ARBA" id="ARBA00022763"/>
    </source>
</evidence>
<dbReference type="InParanoid" id="A0A316VEY2"/>
<dbReference type="Proteomes" id="UP000245771">
    <property type="component" value="Unassembled WGS sequence"/>
</dbReference>
<keyword evidence="3" id="KW-0539">Nucleus</keyword>
<evidence type="ECO:0000256" key="1">
    <source>
        <dbReference type="ARBA" id="ARBA00004123"/>
    </source>
</evidence>
<evidence type="ECO:0000259" key="4">
    <source>
        <dbReference type="Pfam" id="PF08573"/>
    </source>
</evidence>
<name>A0A316VEY2_9BASI</name>
<dbReference type="GO" id="GO:0003684">
    <property type="term" value="F:damaged DNA binding"/>
    <property type="evidence" value="ECO:0007669"/>
    <property type="project" value="TreeGrafter"/>
</dbReference>
<dbReference type="OrthoDB" id="10265862at2759"/>
<dbReference type="InterPro" id="IPR013882">
    <property type="entry name" value="Ctp1_C"/>
</dbReference>
<sequence>DCQCCRDYYDAAGPVAVRPYEDKISRHRDYGPPPSTPEGFWEIGFPDTQMVAKTNRSADAADRKKRE</sequence>
<organism evidence="5 6">
    <name type="scientific">Meira miltonrushii</name>
    <dbReference type="NCBI Taxonomy" id="1280837"/>
    <lineage>
        <taxon>Eukaryota</taxon>
        <taxon>Fungi</taxon>
        <taxon>Dikarya</taxon>
        <taxon>Basidiomycota</taxon>
        <taxon>Ustilaginomycotina</taxon>
        <taxon>Exobasidiomycetes</taxon>
        <taxon>Exobasidiales</taxon>
        <taxon>Brachybasidiaceae</taxon>
        <taxon>Meira</taxon>
    </lineage>
</organism>
<dbReference type="PANTHER" id="PTHR15107:SF0">
    <property type="entry name" value="DNA ENDONUCLEASE ACTIVATOR CTP1 C-TERMINAL DOMAIN-CONTAINING PROTEIN"/>
    <property type="match status" value="1"/>
</dbReference>
<keyword evidence="6" id="KW-1185">Reference proteome</keyword>
<keyword evidence="2" id="KW-0227">DNA damage</keyword>
<feature type="non-terminal residue" evidence="5">
    <location>
        <position position="67"/>
    </location>
</feature>
<gene>
    <name evidence="5" type="ORF">FA14DRAFT_116384</name>
</gene>
<evidence type="ECO:0000313" key="6">
    <source>
        <dbReference type="Proteomes" id="UP000245771"/>
    </source>
</evidence>
<dbReference type="STRING" id="1280837.A0A316VEY2"/>
<dbReference type="GO" id="GO:0005634">
    <property type="term" value="C:nucleus"/>
    <property type="evidence" value="ECO:0007669"/>
    <property type="project" value="UniProtKB-SubCell"/>
</dbReference>
<dbReference type="GO" id="GO:0010792">
    <property type="term" value="P:DNA double-strand break processing involved in repair via single-strand annealing"/>
    <property type="evidence" value="ECO:0007669"/>
    <property type="project" value="TreeGrafter"/>
</dbReference>
<reference evidence="5 6" key="1">
    <citation type="journal article" date="2018" name="Mol. Biol. Evol.">
        <title>Broad Genomic Sampling Reveals a Smut Pathogenic Ancestry of the Fungal Clade Ustilaginomycotina.</title>
        <authorList>
            <person name="Kijpornyongpan T."/>
            <person name="Mondo S.J."/>
            <person name="Barry K."/>
            <person name="Sandor L."/>
            <person name="Lee J."/>
            <person name="Lipzen A."/>
            <person name="Pangilinan J."/>
            <person name="LaButti K."/>
            <person name="Hainaut M."/>
            <person name="Henrissat B."/>
            <person name="Grigoriev I.V."/>
            <person name="Spatafora J.W."/>
            <person name="Aime M.C."/>
        </authorList>
    </citation>
    <scope>NUCLEOTIDE SEQUENCE [LARGE SCALE GENOMIC DNA]</scope>
    <source>
        <strain evidence="5 6">MCA 3882</strain>
    </source>
</reference>
<comment type="subcellular location">
    <subcellularLocation>
        <location evidence="1">Nucleus</location>
    </subcellularLocation>
</comment>